<protein>
    <submittedName>
        <fullName evidence="3">Uncharacterized protein</fullName>
    </submittedName>
</protein>
<accession>A0A646FW11</accession>
<proteinExistence type="predicted"/>
<dbReference type="RefSeq" id="WP_153081899.1">
    <property type="nucleotide sequence ID" value="NZ_VZCB01000079.1"/>
</dbReference>
<dbReference type="EMBL" id="VZCW01000343">
    <property type="protein sequence ID" value="MQN13785.1"/>
    <property type="molecule type" value="Genomic_DNA"/>
</dbReference>
<organism evidence="3 5">
    <name type="scientific">Segatella copri</name>
    <dbReference type="NCBI Taxonomy" id="165179"/>
    <lineage>
        <taxon>Bacteria</taxon>
        <taxon>Pseudomonadati</taxon>
        <taxon>Bacteroidota</taxon>
        <taxon>Bacteroidia</taxon>
        <taxon>Bacteroidales</taxon>
        <taxon>Prevotellaceae</taxon>
        <taxon>Segatella</taxon>
    </lineage>
</organism>
<name>A0A646FW11_9BACT</name>
<evidence type="ECO:0000256" key="1">
    <source>
        <dbReference type="SAM" id="MobiDB-lite"/>
    </source>
</evidence>
<evidence type="ECO:0000313" key="3">
    <source>
        <dbReference type="EMBL" id="MQN81276.1"/>
    </source>
</evidence>
<sequence>MNRKGELFINDMDAFGMWGVCLSDSSLCSLVEPEPLKDAVSNKSSTEDGKQIRKEAKPKVDERDITLFVQLYATSRDDMFSKLIAFKKELKKRRINIRTKYEKDVVYRCDYKSCKQFKSYFKGMATFSLTLNEPNPANRGTKDSDDYEGTAL</sequence>
<feature type="region of interest" description="Disordered" evidence="1">
    <location>
        <begin position="132"/>
        <end position="152"/>
    </location>
</feature>
<evidence type="ECO:0000313" key="5">
    <source>
        <dbReference type="Proteomes" id="UP000480425"/>
    </source>
</evidence>
<dbReference type="Proteomes" id="UP000480425">
    <property type="component" value="Unassembled WGS sequence"/>
</dbReference>
<dbReference type="AlphaFoldDB" id="A0A646FW11"/>
<evidence type="ECO:0000313" key="2">
    <source>
        <dbReference type="EMBL" id="MQN13785.1"/>
    </source>
</evidence>
<dbReference type="OrthoDB" id="997729at2"/>
<dbReference type="Proteomes" id="UP000442105">
    <property type="component" value="Unassembled WGS sequence"/>
</dbReference>
<evidence type="ECO:0000313" key="4">
    <source>
        <dbReference type="Proteomes" id="UP000442105"/>
    </source>
</evidence>
<dbReference type="EMBL" id="VZCB01000079">
    <property type="protein sequence ID" value="MQN81276.1"/>
    <property type="molecule type" value="Genomic_DNA"/>
</dbReference>
<gene>
    <name evidence="3" type="ORF">F7D73_10015</name>
    <name evidence="2" type="ORF">F7D95_13500</name>
</gene>
<reference evidence="4 5" key="1">
    <citation type="submission" date="2019-09" db="EMBL/GenBank/DDBJ databases">
        <title>Distinct polysaccharide growth profiles of human intestinal Prevotella copri isolates.</title>
        <authorList>
            <person name="Fehlner-Peach H."/>
            <person name="Magnabosco C."/>
            <person name="Raghavan V."/>
            <person name="Scher J.U."/>
            <person name="Tett A."/>
            <person name="Cox L.M."/>
            <person name="Gottsegen C."/>
            <person name="Watters A."/>
            <person name="Wiltshire- Gordon J.D."/>
            <person name="Segata N."/>
            <person name="Bonneau R."/>
            <person name="Littman D.R."/>
        </authorList>
    </citation>
    <scope>NUCLEOTIDE SEQUENCE [LARGE SCALE GENOMIC DNA]</scope>
    <source>
        <strain evidence="3">IA622</strain>
        <strain evidence="5">iA622</strain>
        <strain evidence="2">IAQ1179</strain>
        <strain evidence="4">iAQ1179</strain>
    </source>
</reference>
<comment type="caution">
    <text evidence="3">The sequence shown here is derived from an EMBL/GenBank/DDBJ whole genome shotgun (WGS) entry which is preliminary data.</text>
</comment>